<feature type="domain" description="DUF630" evidence="4">
    <location>
        <begin position="1"/>
        <end position="59"/>
    </location>
</feature>
<dbReference type="InterPro" id="IPR006867">
    <property type="entry name" value="DUF632"/>
</dbReference>
<feature type="region of interest" description="Disordered" evidence="2">
    <location>
        <begin position="123"/>
        <end position="301"/>
    </location>
</feature>
<accession>A0AAV1E2E9</accession>
<evidence type="ECO:0000313" key="5">
    <source>
        <dbReference type="EMBL" id="CAI9114109.1"/>
    </source>
</evidence>
<proteinExistence type="predicted"/>
<feature type="region of interest" description="Disordered" evidence="2">
    <location>
        <begin position="748"/>
        <end position="767"/>
    </location>
</feature>
<feature type="compositionally biased region" description="Gly residues" evidence="2">
    <location>
        <begin position="257"/>
        <end position="268"/>
    </location>
</feature>
<dbReference type="Proteomes" id="UP001161247">
    <property type="component" value="Chromosome 7"/>
</dbReference>
<dbReference type="PANTHER" id="PTHR21450:SF59">
    <property type="entry name" value="PROTEIN, PUTATIVE_ 48652-45869-RELATED"/>
    <property type="match status" value="1"/>
</dbReference>
<evidence type="ECO:0000259" key="3">
    <source>
        <dbReference type="Pfam" id="PF04782"/>
    </source>
</evidence>
<sequence>MGCNQSKIENEETVIRCKERKLHMKDAVAFRNAFAAAHSAYGMALKNTGAALSDYAVGEVQNPSSPTSAVAGGVPILTQPPVDNLPPPPPPLPPFAPLQRAATMPEMSFPKPDLKHSDPILEEENEDEMESESVHGLKHRSSKSSVGRGGISHREVVDDEELRKPLSPPPPPPPAQTPPPPPQPNNRSPPPPPPEDNGMASWDFFFPPNMPGPSLDEVDEDRREREELQRRMMEKSAQRAEFDSGGGGGGEDAESGGSIGGRKSGGGKAEVVEEEELQEGPPHLSPSQTAPPPPPPKTVKRVKQVVQAEGKRNRGNVNLVQIFNELDDCFLQASESAHEVSKMLEAARLHYHSNFADNRGNIDHSARVLRVITWNRSFRGLPNNDYDGKDDFDAEEHETHATVLDKMLAWEKKLYDEVKAGEQMKLDYQRKLAALTKLKKRGANTEALERMKSAVSHLHTRYIVDMQSMDSTVSEINRLRDEQLYPKLVALVDGMATMWESMREHHENQTKIVTALRSLQISQSPMETSEHHHERTWQLYHVVTEWHSQFDKLMKNQKDYIRSLNNWLKLNLVPIDTNLKEKVSSPQRTPNPPISILLLAWHDYLEKVPDEHARTAINNFAAVVNTIVQYQLEEMKLRERCEETRRELKKKSRQYDDWYNKHMQRRTPPDEMDPDRAQDNDEIIERKVQVDTVKKRLEEEEDEYQKQCIQVREKSLTSLKNRLPEVFRAMTDFSLACSDMYRYLRAIAQQQPPQPQPNQQQRNRTSK</sequence>
<evidence type="ECO:0000256" key="1">
    <source>
        <dbReference type="SAM" id="Coils"/>
    </source>
</evidence>
<keyword evidence="6" id="KW-1185">Reference proteome</keyword>
<reference evidence="5" key="1">
    <citation type="submission" date="2023-03" db="EMBL/GenBank/DDBJ databases">
        <authorList>
            <person name="Julca I."/>
        </authorList>
    </citation>
    <scope>NUCLEOTIDE SEQUENCE</scope>
</reference>
<feature type="compositionally biased region" description="Basic and acidic residues" evidence="2">
    <location>
        <begin position="220"/>
        <end position="242"/>
    </location>
</feature>
<evidence type="ECO:0000256" key="2">
    <source>
        <dbReference type="SAM" id="MobiDB-lite"/>
    </source>
</evidence>
<feature type="compositionally biased region" description="Low complexity" evidence="2">
    <location>
        <begin position="757"/>
        <end position="767"/>
    </location>
</feature>
<feature type="compositionally biased region" description="Pro residues" evidence="2">
    <location>
        <begin position="166"/>
        <end position="195"/>
    </location>
</feature>
<dbReference type="PANTHER" id="PTHR21450">
    <property type="entry name" value="PROTEIN ALTERED PHOSPHATE STARVATION RESPONSE 1"/>
    <property type="match status" value="1"/>
</dbReference>
<dbReference type="EMBL" id="OX459124">
    <property type="protein sequence ID" value="CAI9114109.1"/>
    <property type="molecule type" value="Genomic_DNA"/>
</dbReference>
<protein>
    <submittedName>
        <fullName evidence="5">OLC1v1014750C1</fullName>
    </submittedName>
</protein>
<feature type="domain" description="DUF632" evidence="3">
    <location>
        <begin position="319"/>
        <end position="625"/>
    </location>
</feature>
<dbReference type="Pfam" id="PF04782">
    <property type="entry name" value="DUF632"/>
    <property type="match status" value="1"/>
</dbReference>
<dbReference type="InterPro" id="IPR006868">
    <property type="entry name" value="DUF630"/>
</dbReference>
<dbReference type="AlphaFoldDB" id="A0AAV1E2E9"/>
<organism evidence="5 6">
    <name type="scientific">Oldenlandia corymbosa var. corymbosa</name>
    <dbReference type="NCBI Taxonomy" id="529605"/>
    <lineage>
        <taxon>Eukaryota</taxon>
        <taxon>Viridiplantae</taxon>
        <taxon>Streptophyta</taxon>
        <taxon>Embryophyta</taxon>
        <taxon>Tracheophyta</taxon>
        <taxon>Spermatophyta</taxon>
        <taxon>Magnoliopsida</taxon>
        <taxon>eudicotyledons</taxon>
        <taxon>Gunneridae</taxon>
        <taxon>Pentapetalae</taxon>
        <taxon>asterids</taxon>
        <taxon>lamiids</taxon>
        <taxon>Gentianales</taxon>
        <taxon>Rubiaceae</taxon>
        <taxon>Rubioideae</taxon>
        <taxon>Spermacoceae</taxon>
        <taxon>Hedyotis-Oldenlandia complex</taxon>
        <taxon>Oldenlandia</taxon>
    </lineage>
</organism>
<gene>
    <name evidence="5" type="ORF">OLC1_LOCUS20958</name>
</gene>
<name>A0AAV1E2E9_OLDCO</name>
<feature type="coiled-coil region" evidence="1">
    <location>
        <begin position="627"/>
        <end position="714"/>
    </location>
</feature>
<dbReference type="Pfam" id="PF04783">
    <property type="entry name" value="DUF630"/>
    <property type="match status" value="1"/>
</dbReference>
<evidence type="ECO:0000313" key="6">
    <source>
        <dbReference type="Proteomes" id="UP001161247"/>
    </source>
</evidence>
<feature type="compositionally biased region" description="Basic and acidic residues" evidence="2">
    <location>
        <begin position="152"/>
        <end position="164"/>
    </location>
</feature>
<keyword evidence="1" id="KW-0175">Coiled coil</keyword>
<evidence type="ECO:0000259" key="4">
    <source>
        <dbReference type="Pfam" id="PF04783"/>
    </source>
</evidence>